<dbReference type="Proteomes" id="UP000624325">
    <property type="component" value="Unassembled WGS sequence"/>
</dbReference>
<accession>A0ABQ4C9Q2</accession>
<evidence type="ECO:0000313" key="2">
    <source>
        <dbReference type="Proteomes" id="UP000624325"/>
    </source>
</evidence>
<proteinExistence type="predicted"/>
<organism evidence="1 2">
    <name type="scientific">Asanoa iriomotensis</name>
    <dbReference type="NCBI Taxonomy" id="234613"/>
    <lineage>
        <taxon>Bacteria</taxon>
        <taxon>Bacillati</taxon>
        <taxon>Actinomycetota</taxon>
        <taxon>Actinomycetes</taxon>
        <taxon>Micromonosporales</taxon>
        <taxon>Micromonosporaceae</taxon>
        <taxon>Asanoa</taxon>
    </lineage>
</organism>
<sequence length="122" mass="13244">MSRRVGFTQGYAPAVAAGNVDGFVLAGEVWLAWRDGTLDATRFGGGAAVRDAVFRDLAYANGDEVPLSRVWGPMGPDLVDDLDVVDELAALLVATFLGDEVAERELAERYTSDHRIRPPRRP</sequence>
<protein>
    <submittedName>
        <fullName evidence="1">Uncharacterized protein</fullName>
    </submittedName>
</protein>
<comment type="caution">
    <text evidence="1">The sequence shown here is derived from an EMBL/GenBank/DDBJ whole genome shotgun (WGS) entry which is preliminary data.</text>
</comment>
<evidence type="ECO:0000313" key="1">
    <source>
        <dbReference type="EMBL" id="GIF59521.1"/>
    </source>
</evidence>
<name>A0ABQ4C9Q2_9ACTN</name>
<dbReference type="RefSeq" id="WP_203706348.1">
    <property type="nucleotide sequence ID" value="NZ_BAAALU010000006.1"/>
</dbReference>
<keyword evidence="2" id="KW-1185">Reference proteome</keyword>
<reference evidence="1 2" key="1">
    <citation type="submission" date="2021-01" db="EMBL/GenBank/DDBJ databases">
        <title>Whole genome shotgun sequence of Asanoa iriomotensis NBRC 100142.</title>
        <authorList>
            <person name="Komaki H."/>
            <person name="Tamura T."/>
        </authorList>
    </citation>
    <scope>NUCLEOTIDE SEQUENCE [LARGE SCALE GENOMIC DNA]</scope>
    <source>
        <strain evidence="1 2">NBRC 100142</strain>
    </source>
</reference>
<dbReference type="EMBL" id="BONC01000048">
    <property type="protein sequence ID" value="GIF59521.1"/>
    <property type="molecule type" value="Genomic_DNA"/>
</dbReference>
<gene>
    <name evidence="1" type="ORF">Air01nite_56160</name>
</gene>